<keyword evidence="2 7" id="KW-0028">Amino-acid biosynthesis</keyword>
<comment type="catalytic activity">
    <reaction evidence="7">
        <text>5-(methylsulfanyl)-D-ribulose 1-phosphate = 5-methylsulfanyl-2,3-dioxopentyl phosphate + H2O</text>
        <dbReference type="Rhea" id="RHEA:15549"/>
        <dbReference type="ChEBI" id="CHEBI:15377"/>
        <dbReference type="ChEBI" id="CHEBI:58548"/>
        <dbReference type="ChEBI" id="CHEBI:58828"/>
        <dbReference type="EC" id="4.2.1.109"/>
    </reaction>
</comment>
<evidence type="ECO:0000313" key="10">
    <source>
        <dbReference type="EMBL" id="KXG53133.1"/>
    </source>
</evidence>
<evidence type="ECO:0000256" key="2">
    <source>
        <dbReference type="ARBA" id="ARBA00022605"/>
    </source>
</evidence>
<keyword evidence="8" id="KW-1133">Transmembrane helix</keyword>
<dbReference type="SMART" id="SM01007">
    <property type="entry name" value="Aldolase_II"/>
    <property type="match status" value="1"/>
</dbReference>
<dbReference type="PANTHER" id="PTHR10640:SF7">
    <property type="entry name" value="METHYLTHIORIBULOSE-1-PHOSPHATE DEHYDRATASE"/>
    <property type="match status" value="1"/>
</dbReference>
<keyword evidence="11" id="KW-1185">Reference proteome</keyword>
<comment type="function">
    <text evidence="7">Catalyzes the dehydration of methylthioribulose-1-phosphate (MTRu-1-P) into 2,3-diketo-5-methylthiopentyl-1-phosphate (DK-MTP-1-P).</text>
</comment>
<dbReference type="GO" id="GO:0008270">
    <property type="term" value="F:zinc ion binding"/>
    <property type="evidence" value="ECO:0007669"/>
    <property type="project" value="UniProtKB-UniRule"/>
</dbReference>
<evidence type="ECO:0000256" key="1">
    <source>
        <dbReference type="ARBA" id="ARBA00022490"/>
    </source>
</evidence>
<feature type="transmembrane region" description="Helical" evidence="8">
    <location>
        <begin position="348"/>
        <end position="370"/>
    </location>
</feature>
<dbReference type="NCBIfam" id="TIGR03328">
    <property type="entry name" value="salvage_mtnB"/>
    <property type="match status" value="1"/>
</dbReference>
<feature type="binding site" evidence="7">
    <location>
        <position position="569"/>
    </location>
    <ligand>
        <name>substrate</name>
    </ligand>
</feature>
<dbReference type="GO" id="GO:0046570">
    <property type="term" value="F:methylthioribulose 1-phosphate dehydratase activity"/>
    <property type="evidence" value="ECO:0007669"/>
    <property type="project" value="UniProtKB-UniRule"/>
</dbReference>
<gene>
    <name evidence="7" type="primary">MDE1</name>
    <name evidence="10" type="ORF">PGRI_001830</name>
</gene>
<reference evidence="10 11" key="1">
    <citation type="journal article" date="2016" name="BMC Genomics">
        <title>Genome sequencing and secondary metabolism of the postharvest pathogen Penicillium griseofulvum.</title>
        <authorList>
            <person name="Banani H."/>
            <person name="Marcet-Houben M."/>
            <person name="Ballester A.R."/>
            <person name="Abbruscato P."/>
            <person name="Gonzalez-Candelas L."/>
            <person name="Gabaldon T."/>
            <person name="Spadaro D."/>
        </authorList>
    </citation>
    <scope>NUCLEOTIDE SEQUENCE [LARGE SCALE GENOMIC DNA]</scope>
    <source>
        <strain evidence="10 11">PG3</strain>
    </source>
</reference>
<dbReference type="Proteomes" id="UP000070168">
    <property type="component" value="Unassembled WGS sequence"/>
</dbReference>
<dbReference type="EMBL" id="LHQR01000014">
    <property type="protein sequence ID" value="KXG53133.1"/>
    <property type="molecule type" value="Genomic_DNA"/>
</dbReference>
<dbReference type="SUPFAM" id="SSF53639">
    <property type="entry name" value="AraD/HMP-PK domain-like"/>
    <property type="match status" value="1"/>
</dbReference>
<feature type="transmembrane region" description="Helical" evidence="8">
    <location>
        <begin position="107"/>
        <end position="125"/>
    </location>
</feature>
<feature type="binding site" evidence="7">
    <location>
        <position position="588"/>
    </location>
    <ligand>
        <name>Zn(2+)</name>
        <dbReference type="ChEBI" id="CHEBI:29105"/>
    </ligand>
</feature>
<evidence type="ECO:0000256" key="7">
    <source>
        <dbReference type="HAMAP-Rule" id="MF_03116"/>
    </source>
</evidence>
<feature type="binding site" evidence="7">
    <location>
        <position position="586"/>
    </location>
    <ligand>
        <name>Zn(2+)</name>
        <dbReference type="ChEBI" id="CHEBI:29105"/>
    </ligand>
</feature>
<keyword evidence="3 7" id="KW-0479">Metal-binding</keyword>
<feature type="transmembrane region" description="Helical" evidence="8">
    <location>
        <begin position="137"/>
        <end position="158"/>
    </location>
</feature>
<comment type="similarity">
    <text evidence="7">Belongs to the aldolase class II family. MtnB subfamily.</text>
</comment>
<feature type="active site" description="Proton donor/acceptor" evidence="7">
    <location>
        <position position="615"/>
    </location>
</feature>
<evidence type="ECO:0000313" key="11">
    <source>
        <dbReference type="Proteomes" id="UP000070168"/>
    </source>
</evidence>
<protein>
    <recommendedName>
        <fullName evidence="7">Methylthioribulose-1-phosphate dehydratase</fullName>
        <shortName evidence="7">MTRu-1-P dehydratase</shortName>
        <ecNumber evidence="7">4.2.1.109</ecNumber>
    </recommendedName>
</protein>
<evidence type="ECO:0000256" key="4">
    <source>
        <dbReference type="ARBA" id="ARBA00022833"/>
    </source>
</evidence>
<dbReference type="Pfam" id="PF00596">
    <property type="entry name" value="Aldolase_II"/>
    <property type="match status" value="1"/>
</dbReference>
<evidence type="ECO:0000256" key="5">
    <source>
        <dbReference type="ARBA" id="ARBA00023167"/>
    </source>
</evidence>
<keyword evidence="4 7" id="KW-0862">Zinc</keyword>
<keyword evidence="8" id="KW-0812">Transmembrane</keyword>
<feature type="transmembrane region" description="Helical" evidence="8">
    <location>
        <begin position="295"/>
        <end position="328"/>
    </location>
</feature>
<evidence type="ECO:0000256" key="6">
    <source>
        <dbReference type="ARBA" id="ARBA00023239"/>
    </source>
</evidence>
<proteinExistence type="inferred from homology"/>
<feature type="transmembrane region" description="Helical" evidence="8">
    <location>
        <begin position="170"/>
        <end position="191"/>
    </location>
</feature>
<dbReference type="AlphaFoldDB" id="A0A135LVY9"/>
<dbReference type="EC" id="4.2.1.109" evidence="7"/>
<dbReference type="InterPro" id="IPR027514">
    <property type="entry name" value="Salvage_MtnB_euk"/>
</dbReference>
<dbReference type="OrthoDB" id="191080at2759"/>
<dbReference type="FunFam" id="3.40.225.10:FF:000003">
    <property type="entry name" value="Methylthioribulose-1-phosphate dehydratase"/>
    <property type="match status" value="1"/>
</dbReference>
<dbReference type="GO" id="GO:0019509">
    <property type="term" value="P:L-methionine salvage from methylthioadenosine"/>
    <property type="evidence" value="ECO:0007669"/>
    <property type="project" value="UniProtKB-UniRule"/>
</dbReference>
<dbReference type="Gene3D" id="3.40.225.10">
    <property type="entry name" value="Class II aldolase/adducin N-terminal domain"/>
    <property type="match status" value="1"/>
</dbReference>
<keyword evidence="1 7" id="KW-0963">Cytoplasm</keyword>
<comment type="subcellular location">
    <subcellularLocation>
        <location evidence="7">Cytoplasm</location>
    </subcellularLocation>
</comment>
<feature type="binding site" evidence="7">
    <location>
        <position position="671"/>
    </location>
    <ligand>
        <name>Zn(2+)</name>
        <dbReference type="ChEBI" id="CHEBI:29105"/>
    </ligand>
</feature>
<dbReference type="UniPathway" id="UPA00904">
    <property type="reaction ID" value="UER00875"/>
</dbReference>
<keyword evidence="6 7" id="KW-0456">Lyase</keyword>
<evidence type="ECO:0000256" key="3">
    <source>
        <dbReference type="ARBA" id="ARBA00022723"/>
    </source>
</evidence>
<evidence type="ECO:0000259" key="9">
    <source>
        <dbReference type="SMART" id="SM01007"/>
    </source>
</evidence>
<organism evidence="10 11">
    <name type="scientific">Penicillium patulum</name>
    <name type="common">Penicillium griseofulvum</name>
    <dbReference type="NCBI Taxonomy" id="5078"/>
    <lineage>
        <taxon>Eukaryota</taxon>
        <taxon>Fungi</taxon>
        <taxon>Dikarya</taxon>
        <taxon>Ascomycota</taxon>
        <taxon>Pezizomycotina</taxon>
        <taxon>Eurotiomycetes</taxon>
        <taxon>Eurotiomycetidae</taxon>
        <taxon>Eurotiales</taxon>
        <taxon>Aspergillaceae</taxon>
        <taxon>Penicillium</taxon>
    </lineage>
</organism>
<comment type="caution">
    <text evidence="10">The sequence shown here is derived from an EMBL/GenBank/DDBJ whole genome shotgun (WGS) entry which is preliminary data.</text>
</comment>
<name>A0A135LVY9_PENPA</name>
<dbReference type="STRING" id="5078.A0A135LVY9"/>
<feature type="transmembrane region" description="Helical" evidence="8">
    <location>
        <begin position="30"/>
        <end position="50"/>
    </location>
</feature>
<comment type="pathway">
    <text evidence="7">Amino-acid biosynthesis; L-methionine biosynthesis via salvage pathway; L-methionine from S-methyl-5-thio-alpha-D-ribose 1-phosphate: step 2/6.</text>
</comment>
<dbReference type="InterPro" id="IPR036409">
    <property type="entry name" value="Aldolase_II/adducin_N_sf"/>
</dbReference>
<dbReference type="GO" id="GO:0005737">
    <property type="term" value="C:cytoplasm"/>
    <property type="evidence" value="ECO:0007669"/>
    <property type="project" value="UniProtKB-SubCell"/>
</dbReference>
<keyword evidence="8" id="KW-0472">Membrane</keyword>
<sequence length="709" mass="79213">MAGSCSYDCSLPGSPSAGTPDSDITGIGVIANYIATAGLSILVIAIYYCVVYDPSKDSFNIAREETIHSQSNPVDGFILGGIRSSARYVSRRLLGIEQMGTRANVRIQVMLVKTVTGFAILVSGYTQLECGLTWTEWRAILDLAWFAYVTQLSCLAILQDHFYTHTFERFWRLLATGILATLLAVGLLLTATPGWYEQNGSRPAICKLGYYKGDKDMDEYTLRAINTTIVSAAFVVAAFISRVVRLHEFLSVGILRRSISWLDFWMRQLLWILFKWTCTGQSIYSLKRSLIYRPLLAVYVTLHLLLVSWASFAVEICWVCVAFAWGVFRLYLDLGGQSGFFTTSRENWTFGQVVSVIMLTAPLVSFFGAFNDDDSMKNKEDSMARDVPNAPTFPILSGRHNSQYPSSTMEAQAKEDPENPDTDWSLNTSFLGAVISYCFATMHLDSLFQTFYLTCLAFKSRAIVQPIMCPADQTVATNNDHLVQSDDPEHPANLIPELCRKFYNWGWVTGTGGGTSIRQGDHIFIAPSGVQKELMKPDNIFVLQWPTPKYPASDRSYIRKPLKLNPSACTPLFLTAFEQGAGCCIHTHSQWAVLVTLLVEREKGPDACFEISNIEQIKGIPRGKGKGMLGFFDTLKIPIIENTAFEEDLTSGLEAAMNKYPDTYAVLVRRHGIYVWGDNTAKAKTQCESLDYIFQLAVEMHKLGLPWVK</sequence>
<feature type="transmembrane region" description="Helical" evidence="8">
    <location>
        <begin position="220"/>
        <end position="240"/>
    </location>
</feature>
<dbReference type="InterPro" id="IPR017714">
    <property type="entry name" value="MethylthioRu-1-P_deHdtase_MtnB"/>
</dbReference>
<feature type="domain" description="Class II aldolase/adducin N-terminal" evidence="9">
    <location>
        <begin position="493"/>
        <end position="698"/>
    </location>
</feature>
<dbReference type="PANTHER" id="PTHR10640">
    <property type="entry name" value="METHYLTHIORIBULOSE-1-PHOSPHATE DEHYDRATASE"/>
    <property type="match status" value="1"/>
</dbReference>
<accession>A0A135LVY9</accession>
<dbReference type="InterPro" id="IPR001303">
    <property type="entry name" value="Aldolase_II/adducin_N"/>
</dbReference>
<keyword evidence="5 7" id="KW-0486">Methionine biosynthesis</keyword>
<comment type="cofactor">
    <cofactor evidence="7">
        <name>Zn(2+)</name>
        <dbReference type="ChEBI" id="CHEBI:29105"/>
    </cofactor>
    <text evidence="7">Binds 1 zinc ion per subunit.</text>
</comment>
<dbReference type="HAMAP" id="MF_03116">
    <property type="entry name" value="Salvage_MtnB_euk"/>
    <property type="match status" value="1"/>
</dbReference>
<evidence type="ECO:0000256" key="8">
    <source>
        <dbReference type="SAM" id="Phobius"/>
    </source>
</evidence>